<sequence>MNSISVRTYPIAYPILTSPQSPTPKPSMPTSIDTGSPSISVIRLLHDYVAHKSTFHNTYASTPAQSHFTFTYRVPQTTLYPFHLRILHEETYGSTTKLTLRTPTLRITLYETLTSSNRLTITSIQSPSNTTIPPPPPRIIRSRPPRSLELNPLFPGTPDSPLILTNRLHSAPDPNLPQGYRHLSLEFARQRFGLTVSSHYIAAWWEAYLSWEEGRVEYEQMPMRDDVVFWLLEGLMFAVVCCFEGVGRVDYVMPGCVDGHEMGGGEGEMKRVRISKVGICAGVAEGLVWLSRLRAGGMGAEEKLDGSLE</sequence>
<dbReference type="Proteomes" id="UP000275078">
    <property type="component" value="Unassembled WGS sequence"/>
</dbReference>
<dbReference type="EMBL" id="ML119693">
    <property type="protein sequence ID" value="RPA79965.1"/>
    <property type="molecule type" value="Genomic_DNA"/>
</dbReference>
<name>A0A3N4I1I2_ASCIM</name>
<organism evidence="1 2">
    <name type="scientific">Ascobolus immersus RN42</name>
    <dbReference type="NCBI Taxonomy" id="1160509"/>
    <lineage>
        <taxon>Eukaryota</taxon>
        <taxon>Fungi</taxon>
        <taxon>Dikarya</taxon>
        <taxon>Ascomycota</taxon>
        <taxon>Pezizomycotina</taxon>
        <taxon>Pezizomycetes</taxon>
        <taxon>Pezizales</taxon>
        <taxon>Ascobolaceae</taxon>
        <taxon>Ascobolus</taxon>
    </lineage>
</organism>
<evidence type="ECO:0000313" key="2">
    <source>
        <dbReference type="Proteomes" id="UP000275078"/>
    </source>
</evidence>
<reference evidence="1 2" key="1">
    <citation type="journal article" date="2018" name="Nat. Ecol. Evol.">
        <title>Pezizomycetes genomes reveal the molecular basis of ectomycorrhizal truffle lifestyle.</title>
        <authorList>
            <person name="Murat C."/>
            <person name="Payen T."/>
            <person name="Noel B."/>
            <person name="Kuo A."/>
            <person name="Morin E."/>
            <person name="Chen J."/>
            <person name="Kohler A."/>
            <person name="Krizsan K."/>
            <person name="Balestrini R."/>
            <person name="Da Silva C."/>
            <person name="Montanini B."/>
            <person name="Hainaut M."/>
            <person name="Levati E."/>
            <person name="Barry K.W."/>
            <person name="Belfiori B."/>
            <person name="Cichocki N."/>
            <person name="Clum A."/>
            <person name="Dockter R.B."/>
            <person name="Fauchery L."/>
            <person name="Guy J."/>
            <person name="Iotti M."/>
            <person name="Le Tacon F."/>
            <person name="Lindquist E.A."/>
            <person name="Lipzen A."/>
            <person name="Malagnac F."/>
            <person name="Mello A."/>
            <person name="Molinier V."/>
            <person name="Miyauchi S."/>
            <person name="Poulain J."/>
            <person name="Riccioni C."/>
            <person name="Rubini A."/>
            <person name="Sitrit Y."/>
            <person name="Splivallo R."/>
            <person name="Traeger S."/>
            <person name="Wang M."/>
            <person name="Zifcakova L."/>
            <person name="Wipf D."/>
            <person name="Zambonelli A."/>
            <person name="Paolocci F."/>
            <person name="Nowrousian M."/>
            <person name="Ottonello S."/>
            <person name="Baldrian P."/>
            <person name="Spatafora J.W."/>
            <person name="Henrissat B."/>
            <person name="Nagy L.G."/>
            <person name="Aury J.M."/>
            <person name="Wincker P."/>
            <person name="Grigoriev I.V."/>
            <person name="Bonfante P."/>
            <person name="Martin F.M."/>
        </authorList>
    </citation>
    <scope>NUCLEOTIDE SEQUENCE [LARGE SCALE GENOMIC DNA]</scope>
    <source>
        <strain evidence="1 2">RN42</strain>
    </source>
</reference>
<evidence type="ECO:0000313" key="1">
    <source>
        <dbReference type="EMBL" id="RPA79965.1"/>
    </source>
</evidence>
<dbReference type="AlphaFoldDB" id="A0A3N4I1I2"/>
<keyword evidence="2" id="KW-1185">Reference proteome</keyword>
<gene>
    <name evidence="1" type="ORF">BJ508DRAFT_132848</name>
</gene>
<proteinExistence type="predicted"/>
<accession>A0A3N4I1I2</accession>
<protein>
    <submittedName>
        <fullName evidence="1">Uncharacterized protein</fullName>
    </submittedName>
</protein>